<dbReference type="PROSITE" id="PS50109">
    <property type="entry name" value="HIS_KIN"/>
    <property type="match status" value="1"/>
</dbReference>
<feature type="compositionally biased region" description="Low complexity" evidence="13">
    <location>
        <begin position="335"/>
        <end position="350"/>
    </location>
</feature>
<dbReference type="InterPro" id="IPR036641">
    <property type="entry name" value="HPT_dom_sf"/>
</dbReference>
<dbReference type="Gene3D" id="2.30.30.40">
    <property type="entry name" value="SH3 Domains"/>
    <property type="match status" value="1"/>
</dbReference>
<evidence type="ECO:0000313" key="17">
    <source>
        <dbReference type="EMBL" id="GMM61737.1"/>
    </source>
</evidence>
<dbReference type="SUPFAM" id="SSF47384">
    <property type="entry name" value="Homodimeric domain of signal transducing histidine kinase"/>
    <property type="match status" value="1"/>
</dbReference>
<keyword evidence="18" id="KW-1185">Reference proteome</keyword>
<dbReference type="SMART" id="SM00073">
    <property type="entry name" value="HPT"/>
    <property type="match status" value="1"/>
</dbReference>
<dbReference type="PROSITE" id="PS50894">
    <property type="entry name" value="HPT"/>
    <property type="match status" value="1"/>
</dbReference>
<dbReference type="InterPro" id="IPR005467">
    <property type="entry name" value="His_kinase_dom"/>
</dbReference>
<feature type="region of interest" description="Disordered" evidence="13">
    <location>
        <begin position="129"/>
        <end position="157"/>
    </location>
</feature>
<dbReference type="SMART" id="SM00260">
    <property type="entry name" value="CheW"/>
    <property type="match status" value="1"/>
</dbReference>
<dbReference type="SUPFAM" id="SSF55874">
    <property type="entry name" value="ATPase domain of HSP90 chaperone/DNA topoisomerase II/histidine kinase"/>
    <property type="match status" value="1"/>
</dbReference>
<feature type="compositionally biased region" description="Gly residues" evidence="13">
    <location>
        <begin position="763"/>
        <end position="774"/>
    </location>
</feature>
<dbReference type="CDD" id="cd00731">
    <property type="entry name" value="CheA_reg"/>
    <property type="match status" value="1"/>
</dbReference>
<evidence type="ECO:0000259" key="16">
    <source>
        <dbReference type="PROSITE" id="PS50894"/>
    </source>
</evidence>
<dbReference type="CDD" id="cd16916">
    <property type="entry name" value="HATPase_CheA-like"/>
    <property type="match status" value="1"/>
</dbReference>
<dbReference type="SMART" id="SM00387">
    <property type="entry name" value="HATPase_c"/>
    <property type="match status" value="1"/>
</dbReference>
<feature type="region of interest" description="Disordered" evidence="13">
    <location>
        <begin position="290"/>
        <end position="362"/>
    </location>
</feature>
<evidence type="ECO:0000256" key="11">
    <source>
        <dbReference type="ARBA" id="ARBA00035100"/>
    </source>
</evidence>
<keyword evidence="10" id="KW-0902">Two-component regulatory system</keyword>
<evidence type="ECO:0000256" key="13">
    <source>
        <dbReference type="SAM" id="MobiDB-lite"/>
    </source>
</evidence>
<dbReference type="Gene3D" id="3.30.565.10">
    <property type="entry name" value="Histidine kinase-like ATPase, C-terminal domain"/>
    <property type="match status" value="1"/>
</dbReference>
<feature type="compositionally biased region" description="Low complexity" evidence="13">
    <location>
        <begin position="290"/>
        <end position="308"/>
    </location>
</feature>
<organism evidence="17 18">
    <name type="scientific">Novosphingobium pituita</name>
    <dbReference type="NCBI Taxonomy" id="3056842"/>
    <lineage>
        <taxon>Bacteria</taxon>
        <taxon>Pseudomonadati</taxon>
        <taxon>Pseudomonadota</taxon>
        <taxon>Alphaproteobacteria</taxon>
        <taxon>Sphingomonadales</taxon>
        <taxon>Sphingomonadaceae</taxon>
        <taxon>Novosphingobium</taxon>
    </lineage>
</organism>
<name>A0ABQ6PBI0_9SPHN</name>
<evidence type="ECO:0000256" key="2">
    <source>
        <dbReference type="ARBA" id="ARBA00012438"/>
    </source>
</evidence>
<dbReference type="InterPro" id="IPR003594">
    <property type="entry name" value="HATPase_dom"/>
</dbReference>
<dbReference type="InterPro" id="IPR004358">
    <property type="entry name" value="Sig_transdc_His_kin-like_C"/>
</dbReference>
<dbReference type="Gene3D" id="1.10.287.560">
    <property type="entry name" value="Histidine kinase CheA-like, homodimeric domain"/>
    <property type="match status" value="1"/>
</dbReference>
<comment type="function">
    <text evidence="11">Involved in the transmission of sensory signals from the chemoreceptors to the flagellar motors. CheA is autophosphorylated; it can transfer its phosphate group to either CheB or CheY.</text>
</comment>
<dbReference type="InterPro" id="IPR004105">
    <property type="entry name" value="CheA-like_dim"/>
</dbReference>
<protein>
    <recommendedName>
        <fullName evidence="3">Chemotaxis protein CheA</fullName>
        <ecNumber evidence="2">2.7.13.3</ecNumber>
    </recommendedName>
</protein>
<evidence type="ECO:0000313" key="18">
    <source>
        <dbReference type="Proteomes" id="UP001187221"/>
    </source>
</evidence>
<evidence type="ECO:0000256" key="10">
    <source>
        <dbReference type="ARBA" id="ARBA00023012"/>
    </source>
</evidence>
<evidence type="ECO:0000256" key="4">
    <source>
        <dbReference type="ARBA" id="ARBA00022500"/>
    </source>
</evidence>
<sequence length="780" mass="80298">MNAEEIQAIFFAECEESLAAAEQGLAACKEGTQDADTVNAVFRGVHSIKGGAGAFGYIALQGFTHTFETLLSDVRDGTVPITEPLVDLLLRALDTLSDHVAAARGLGKTPDDVALQAELTAAMAANAGGSAPAAHATPEPVPAAPEPASNSDDDDMGIDFDSMLDSIAGAMASPDANGAGNGAENGDSEEESGSWLVRIRTHSGAMRNGSEPMLMLREVLELGGTCVECDVGHVPHLDALDPGTGYLGWTFRMPATVDEGSVRDIFDFVGDDCEIAIGADATMPPVRLPTKAAPAASAPATPATQPVASQSGAKSSPAAPATAPAQPAAPPPPAAAAAPHPAPAAQHPNAATPPAPPAPGQSIRIELSKLDKLIDAVGELVIAQAMMAQRLSTEGLAASEEIAVLDGLTRDIQESAMAIRAQPIGSVFSRVPRILRELSASTGKHVRLEVSGESTELDKTVIERLGEPLTHLIRNAVDHGIETPEERLACGKNAEGTLTLSAEHRSGRILIRIADDGRGINRERVLGKAIEKGLVAPDAQLTKEEIDLLIFAPGFSTAQVVSNISGRGVGMDVVRQNVKELGGRITIESEPGAGTTFTLTLPLTLAISDGMVVNVGDQTLVVPLANVVESLRPSPDEIKGLGNHRAMMNVRGRFIPVVPLHLAVNADGAVETPTEGVLIVVETEGAGRAALLVDSIVDQRQVVIKSLDTHYRSVEGVAGATILGDGRVALIVDVDGLVARSMAELGQIDLAAHGIHDLPAPHGPGGGTGPGSGSGLAQAA</sequence>
<dbReference type="Proteomes" id="UP001187221">
    <property type="component" value="Unassembled WGS sequence"/>
</dbReference>
<keyword evidence="9" id="KW-0067">ATP-binding</keyword>
<comment type="caution">
    <text evidence="17">The sequence shown here is derived from an EMBL/GenBank/DDBJ whole genome shotgun (WGS) entry which is preliminary data.</text>
</comment>
<dbReference type="InterPro" id="IPR008207">
    <property type="entry name" value="Sig_transdc_His_kin_Hpt_dom"/>
</dbReference>
<feature type="domain" description="HPt" evidence="16">
    <location>
        <begin position="1"/>
        <end position="103"/>
    </location>
</feature>
<keyword evidence="8" id="KW-0418">Kinase</keyword>
<evidence type="ECO:0000256" key="6">
    <source>
        <dbReference type="ARBA" id="ARBA00022679"/>
    </source>
</evidence>
<feature type="compositionally biased region" description="Low complexity" evidence="13">
    <location>
        <begin position="175"/>
        <end position="185"/>
    </location>
</feature>
<feature type="domain" description="Histidine kinase" evidence="14">
    <location>
        <begin position="358"/>
        <end position="605"/>
    </location>
</feature>
<dbReference type="RefSeq" id="WP_317975391.1">
    <property type="nucleotide sequence ID" value="NZ_BTFW01000001.1"/>
</dbReference>
<comment type="catalytic activity">
    <reaction evidence="1">
        <text>ATP + protein L-histidine = ADP + protein N-phospho-L-histidine.</text>
        <dbReference type="EC" id="2.7.13.3"/>
    </reaction>
</comment>
<dbReference type="InterPro" id="IPR036061">
    <property type="entry name" value="CheW-like_dom_sf"/>
</dbReference>
<evidence type="ECO:0000256" key="5">
    <source>
        <dbReference type="ARBA" id="ARBA00022553"/>
    </source>
</evidence>
<evidence type="ECO:0000256" key="8">
    <source>
        <dbReference type="ARBA" id="ARBA00022777"/>
    </source>
</evidence>
<evidence type="ECO:0000256" key="9">
    <source>
        <dbReference type="ARBA" id="ARBA00022840"/>
    </source>
</evidence>
<feature type="compositionally biased region" description="Low complexity" evidence="13">
    <location>
        <begin position="129"/>
        <end position="138"/>
    </location>
</feature>
<proteinExistence type="predicted"/>
<dbReference type="SUPFAM" id="SSF47226">
    <property type="entry name" value="Histidine-containing phosphotransfer domain, HPT domain"/>
    <property type="match status" value="1"/>
</dbReference>
<dbReference type="InterPro" id="IPR002545">
    <property type="entry name" value="CheW-lke_dom"/>
</dbReference>
<dbReference type="InterPro" id="IPR036097">
    <property type="entry name" value="HisK_dim/P_sf"/>
</dbReference>
<evidence type="ECO:0000256" key="12">
    <source>
        <dbReference type="PROSITE-ProRule" id="PRU00110"/>
    </source>
</evidence>
<dbReference type="PANTHER" id="PTHR43395:SF10">
    <property type="entry name" value="CHEMOTAXIS PROTEIN CHEA"/>
    <property type="match status" value="1"/>
</dbReference>
<keyword evidence="5 12" id="KW-0597">Phosphoprotein</keyword>
<keyword evidence="7" id="KW-0547">Nucleotide-binding</keyword>
<dbReference type="Pfam" id="PF01584">
    <property type="entry name" value="CheW"/>
    <property type="match status" value="1"/>
</dbReference>
<dbReference type="InterPro" id="IPR037006">
    <property type="entry name" value="CheA-like_homodim_sf"/>
</dbReference>
<dbReference type="SUPFAM" id="SSF50341">
    <property type="entry name" value="CheW-like"/>
    <property type="match status" value="1"/>
</dbReference>
<dbReference type="EMBL" id="BTFW01000001">
    <property type="protein sequence ID" value="GMM61737.1"/>
    <property type="molecule type" value="Genomic_DNA"/>
</dbReference>
<dbReference type="EC" id="2.7.13.3" evidence="2"/>
<keyword evidence="4" id="KW-0145">Chemotaxis</keyword>
<evidence type="ECO:0000259" key="15">
    <source>
        <dbReference type="PROSITE" id="PS50851"/>
    </source>
</evidence>
<feature type="domain" description="CheW-like" evidence="15">
    <location>
        <begin position="607"/>
        <end position="743"/>
    </location>
</feature>
<evidence type="ECO:0000256" key="3">
    <source>
        <dbReference type="ARBA" id="ARBA00021495"/>
    </source>
</evidence>
<dbReference type="PANTHER" id="PTHR43395">
    <property type="entry name" value="SENSOR HISTIDINE KINASE CHEA"/>
    <property type="match status" value="1"/>
</dbReference>
<evidence type="ECO:0000259" key="14">
    <source>
        <dbReference type="PROSITE" id="PS50109"/>
    </source>
</evidence>
<keyword evidence="6" id="KW-0808">Transferase</keyword>
<dbReference type="SMART" id="SM01231">
    <property type="entry name" value="H-kinase_dim"/>
    <property type="match status" value="1"/>
</dbReference>
<dbReference type="Pfam" id="PF02895">
    <property type="entry name" value="H-kinase_dim"/>
    <property type="match status" value="1"/>
</dbReference>
<dbReference type="Gene3D" id="1.20.120.160">
    <property type="entry name" value="HPT domain"/>
    <property type="match status" value="1"/>
</dbReference>
<feature type="region of interest" description="Disordered" evidence="13">
    <location>
        <begin position="171"/>
        <end position="193"/>
    </location>
</feature>
<feature type="modified residue" description="Phosphohistidine" evidence="12">
    <location>
        <position position="46"/>
    </location>
</feature>
<dbReference type="PROSITE" id="PS50851">
    <property type="entry name" value="CHEW"/>
    <property type="match status" value="1"/>
</dbReference>
<dbReference type="InterPro" id="IPR051315">
    <property type="entry name" value="Bact_Chemotaxis_CheA"/>
</dbReference>
<gene>
    <name evidence="17" type="ORF">NUTIK01_25140</name>
</gene>
<feature type="region of interest" description="Disordered" evidence="13">
    <location>
        <begin position="756"/>
        <end position="780"/>
    </location>
</feature>
<dbReference type="PRINTS" id="PR00344">
    <property type="entry name" value="BCTRLSENSOR"/>
</dbReference>
<dbReference type="CDD" id="cd00088">
    <property type="entry name" value="HPT"/>
    <property type="match status" value="1"/>
</dbReference>
<evidence type="ECO:0000256" key="7">
    <source>
        <dbReference type="ARBA" id="ARBA00022741"/>
    </source>
</evidence>
<dbReference type="InterPro" id="IPR036890">
    <property type="entry name" value="HATPase_C_sf"/>
</dbReference>
<feature type="compositionally biased region" description="Low complexity" evidence="13">
    <location>
        <begin position="317"/>
        <end position="326"/>
    </location>
</feature>
<reference evidence="17 18" key="1">
    <citation type="submission" date="2023-06" db="EMBL/GenBank/DDBJ databases">
        <title>Draft genome sequence of Novosphingobium sp. strain IK01.</title>
        <authorList>
            <person name="Hatamoto M."/>
            <person name="Ikarashi T."/>
            <person name="Yamaguchi T."/>
        </authorList>
    </citation>
    <scope>NUCLEOTIDE SEQUENCE [LARGE SCALE GENOMIC DNA]</scope>
    <source>
        <strain evidence="17 18">IK01</strain>
    </source>
</reference>
<dbReference type="Pfam" id="PF01627">
    <property type="entry name" value="Hpt"/>
    <property type="match status" value="1"/>
</dbReference>
<dbReference type="Pfam" id="PF02518">
    <property type="entry name" value="HATPase_c"/>
    <property type="match status" value="1"/>
</dbReference>
<evidence type="ECO:0000256" key="1">
    <source>
        <dbReference type="ARBA" id="ARBA00000085"/>
    </source>
</evidence>
<accession>A0ABQ6PBI0</accession>